<reference evidence="1 2" key="1">
    <citation type="submission" date="2024-05" db="EMBL/GenBank/DDBJ databases">
        <title>Three bacterial strains, DH-69, EH-24, and ECK-19 isolated from coastal sediments.</title>
        <authorList>
            <person name="Ye Y.-Q."/>
            <person name="Du Z.-J."/>
        </authorList>
    </citation>
    <scope>NUCLEOTIDE SEQUENCE [LARGE SCALE GENOMIC DNA]</scope>
    <source>
        <strain evidence="1 2">ECK-19</strain>
    </source>
</reference>
<protein>
    <submittedName>
        <fullName evidence="1">Uncharacterized protein</fullName>
    </submittedName>
</protein>
<sequence length="54" mass="5646">MSIIIAAVKAILLAVFALMAFSALMMVMGYEPAAAREAALCTAQPVPSCLFTIL</sequence>
<evidence type="ECO:0000313" key="1">
    <source>
        <dbReference type="EMBL" id="MEX6634290.1"/>
    </source>
</evidence>
<dbReference type="RefSeq" id="WP_369314276.1">
    <property type="nucleotide sequence ID" value="NZ_JBEHZE010000001.1"/>
</dbReference>
<accession>A0ABV3Z653</accession>
<name>A0ABV3Z653_9PROT</name>
<proteinExistence type="predicted"/>
<evidence type="ECO:0000313" key="2">
    <source>
        <dbReference type="Proteomes" id="UP001560685"/>
    </source>
</evidence>
<organism evidence="1 2">
    <name type="scientific">Hyphococcus lacteus</name>
    <dbReference type="NCBI Taxonomy" id="3143536"/>
    <lineage>
        <taxon>Bacteria</taxon>
        <taxon>Pseudomonadati</taxon>
        <taxon>Pseudomonadota</taxon>
        <taxon>Alphaproteobacteria</taxon>
        <taxon>Parvularculales</taxon>
        <taxon>Parvularculaceae</taxon>
        <taxon>Hyphococcus</taxon>
    </lineage>
</organism>
<dbReference type="Proteomes" id="UP001560685">
    <property type="component" value="Unassembled WGS sequence"/>
</dbReference>
<gene>
    <name evidence="1" type="ORF">ABFZ84_12115</name>
</gene>
<comment type="caution">
    <text evidence="1">The sequence shown here is derived from an EMBL/GenBank/DDBJ whole genome shotgun (WGS) entry which is preliminary data.</text>
</comment>
<dbReference type="EMBL" id="JBEHZE010000001">
    <property type="protein sequence ID" value="MEX6634290.1"/>
    <property type="molecule type" value="Genomic_DNA"/>
</dbReference>
<keyword evidence="2" id="KW-1185">Reference proteome</keyword>